<proteinExistence type="predicted"/>
<feature type="transmembrane region" description="Helical" evidence="1">
    <location>
        <begin position="7"/>
        <end position="25"/>
    </location>
</feature>
<keyword evidence="1" id="KW-0472">Membrane</keyword>
<evidence type="ECO:0000256" key="1">
    <source>
        <dbReference type="SAM" id="Phobius"/>
    </source>
</evidence>
<sequence length="124" mass="13857">MANFPVTVVLAILVAELVSWLYYGFVANLALGAGDRYFPTGILCNIPVCIILRHIISEHFPVTKFQQAVKVSFMLTLFLSCMAAPSIVNNVSTLTIFLVHAFHRVIMLFSIIVTYMFTENIKAN</sequence>
<accession>A0AAD9NJ03</accession>
<comment type="caution">
    <text evidence="2">The sequence shown here is derived from an EMBL/GenBank/DDBJ whole genome shotgun (WGS) entry which is preliminary data.</text>
</comment>
<protein>
    <submittedName>
        <fullName evidence="2">Uncharacterized protein</fullName>
    </submittedName>
</protein>
<evidence type="ECO:0000313" key="2">
    <source>
        <dbReference type="EMBL" id="KAK2168939.1"/>
    </source>
</evidence>
<name>A0AAD9NJ03_9ANNE</name>
<dbReference type="EMBL" id="JAODUP010000013">
    <property type="protein sequence ID" value="KAK2168939.1"/>
    <property type="molecule type" value="Genomic_DNA"/>
</dbReference>
<feature type="transmembrane region" description="Helical" evidence="1">
    <location>
        <begin position="94"/>
        <end position="117"/>
    </location>
</feature>
<keyword evidence="1" id="KW-0812">Transmembrane</keyword>
<organism evidence="2 3">
    <name type="scientific">Paralvinella palmiformis</name>
    <dbReference type="NCBI Taxonomy" id="53620"/>
    <lineage>
        <taxon>Eukaryota</taxon>
        <taxon>Metazoa</taxon>
        <taxon>Spiralia</taxon>
        <taxon>Lophotrochozoa</taxon>
        <taxon>Annelida</taxon>
        <taxon>Polychaeta</taxon>
        <taxon>Sedentaria</taxon>
        <taxon>Canalipalpata</taxon>
        <taxon>Terebellida</taxon>
        <taxon>Terebelliformia</taxon>
        <taxon>Alvinellidae</taxon>
        <taxon>Paralvinella</taxon>
    </lineage>
</organism>
<dbReference type="Proteomes" id="UP001208570">
    <property type="component" value="Unassembled WGS sequence"/>
</dbReference>
<feature type="transmembrane region" description="Helical" evidence="1">
    <location>
        <begin position="37"/>
        <end position="56"/>
    </location>
</feature>
<keyword evidence="3" id="KW-1185">Reference proteome</keyword>
<reference evidence="2" key="1">
    <citation type="journal article" date="2023" name="Mol. Biol. Evol.">
        <title>Third-Generation Sequencing Reveals the Adaptive Role of the Epigenome in Three Deep-Sea Polychaetes.</title>
        <authorList>
            <person name="Perez M."/>
            <person name="Aroh O."/>
            <person name="Sun Y."/>
            <person name="Lan Y."/>
            <person name="Juniper S.K."/>
            <person name="Young C.R."/>
            <person name="Angers B."/>
            <person name="Qian P.Y."/>
        </authorList>
    </citation>
    <scope>NUCLEOTIDE SEQUENCE</scope>
    <source>
        <strain evidence="2">P08H-3</strain>
    </source>
</reference>
<dbReference type="AlphaFoldDB" id="A0AAD9NJ03"/>
<evidence type="ECO:0000313" key="3">
    <source>
        <dbReference type="Proteomes" id="UP001208570"/>
    </source>
</evidence>
<gene>
    <name evidence="2" type="ORF">LSH36_13g17012</name>
</gene>
<feature type="transmembrane region" description="Helical" evidence="1">
    <location>
        <begin position="68"/>
        <end position="88"/>
    </location>
</feature>
<keyword evidence="1" id="KW-1133">Transmembrane helix</keyword>